<feature type="region of interest" description="Disordered" evidence="1">
    <location>
        <begin position="1"/>
        <end position="32"/>
    </location>
</feature>
<protein>
    <submittedName>
        <fullName evidence="2">Uncharacterized protein</fullName>
    </submittedName>
</protein>
<accession>A0A8I1YBJ8</accession>
<feature type="compositionally biased region" description="Basic and acidic residues" evidence="1">
    <location>
        <begin position="7"/>
        <end position="19"/>
    </location>
</feature>
<dbReference type="EMBL" id="JAFICZ010000001">
    <property type="protein sequence ID" value="MBP1296881.1"/>
    <property type="molecule type" value="Genomic_DNA"/>
</dbReference>
<proteinExistence type="predicted"/>
<sequence>MPFPGEASDHQGAHSEKPGNEASNARQQRLPFRSESFENVLIEKKKRLDGVETARPVDDREVPVFDTLAERILQDLVVTVILAQVGKTGSPRGTTGDFVARHDLHAKWRCSSRRVRYTWCISQTDCV</sequence>
<reference evidence="2" key="1">
    <citation type="submission" date="2021-02" db="EMBL/GenBank/DDBJ databases">
        <title>Genomic Encyclopedia of Type Strains, Phase IV (KMG-V): Genome sequencing to study the core and pangenomes of soil and plant-associated prokaryotes.</title>
        <authorList>
            <person name="Whitman W."/>
        </authorList>
    </citation>
    <scope>NUCLEOTIDE SEQUENCE</scope>
    <source>
        <strain evidence="2">USDA 406</strain>
    </source>
</reference>
<evidence type="ECO:0000313" key="2">
    <source>
        <dbReference type="EMBL" id="MBP1296881.1"/>
    </source>
</evidence>
<organism evidence="2 3">
    <name type="scientific">Bradyrhizobium elkanii</name>
    <dbReference type="NCBI Taxonomy" id="29448"/>
    <lineage>
        <taxon>Bacteria</taxon>
        <taxon>Pseudomonadati</taxon>
        <taxon>Pseudomonadota</taxon>
        <taxon>Alphaproteobacteria</taxon>
        <taxon>Hyphomicrobiales</taxon>
        <taxon>Nitrobacteraceae</taxon>
        <taxon>Bradyrhizobium</taxon>
    </lineage>
</organism>
<dbReference type="AlphaFoldDB" id="A0A8I1YBJ8"/>
<comment type="caution">
    <text evidence="2">The sequence shown here is derived from an EMBL/GenBank/DDBJ whole genome shotgun (WGS) entry which is preliminary data.</text>
</comment>
<gene>
    <name evidence="2" type="ORF">JOH49_006634</name>
</gene>
<evidence type="ECO:0000256" key="1">
    <source>
        <dbReference type="SAM" id="MobiDB-lite"/>
    </source>
</evidence>
<evidence type="ECO:0000313" key="3">
    <source>
        <dbReference type="Proteomes" id="UP000673383"/>
    </source>
</evidence>
<dbReference type="RefSeq" id="WP_311989400.1">
    <property type="nucleotide sequence ID" value="NZ_JAFICZ010000001.1"/>
</dbReference>
<name>A0A8I1YBJ8_BRAEL</name>
<dbReference type="Proteomes" id="UP000673383">
    <property type="component" value="Unassembled WGS sequence"/>
</dbReference>